<name>A0A1B6PA71_SORBI</name>
<dbReference type="EMBL" id="CM000768">
    <property type="protein sequence ID" value="KXG22599.1"/>
    <property type="molecule type" value="Genomic_DNA"/>
</dbReference>
<accession>A0A1B6PA71</accession>
<sequence>MLAKSWPRLEIRTQLASWLWHTGWHALNVAKPVQINFSRHMPQCLQGRRWHVKKVMVVSSKFMGYGMNALGGATVQARLDNSDCTPICYSLASIGSRSSACCVVRSCKAMALFR</sequence>
<evidence type="ECO:0000313" key="2">
    <source>
        <dbReference type="Proteomes" id="UP000000768"/>
    </source>
</evidence>
<reference evidence="2" key="2">
    <citation type="journal article" date="2018" name="Plant J.">
        <title>The Sorghum bicolor reference genome: improved assembly, gene annotations, a transcriptome atlas, and signatures of genome organization.</title>
        <authorList>
            <person name="McCormick R.F."/>
            <person name="Truong S.K."/>
            <person name="Sreedasyam A."/>
            <person name="Jenkins J."/>
            <person name="Shu S."/>
            <person name="Sims D."/>
            <person name="Kennedy M."/>
            <person name="Amirebrahimi M."/>
            <person name="Weers B.D."/>
            <person name="McKinley B."/>
            <person name="Mattison A."/>
            <person name="Morishige D.T."/>
            <person name="Grimwood J."/>
            <person name="Schmutz J."/>
            <person name="Mullet J.E."/>
        </authorList>
    </citation>
    <scope>NUCLEOTIDE SEQUENCE [LARGE SCALE GENOMIC DNA]</scope>
    <source>
        <strain evidence="2">cv. BTx623</strain>
    </source>
</reference>
<dbReference type="AlphaFoldDB" id="A0A1B6PA71"/>
<proteinExistence type="predicted"/>
<dbReference type="Proteomes" id="UP000000768">
    <property type="component" value="Chromosome 9"/>
</dbReference>
<reference evidence="1 2" key="1">
    <citation type="journal article" date="2009" name="Nature">
        <title>The Sorghum bicolor genome and the diversification of grasses.</title>
        <authorList>
            <person name="Paterson A.H."/>
            <person name="Bowers J.E."/>
            <person name="Bruggmann R."/>
            <person name="Dubchak I."/>
            <person name="Grimwood J."/>
            <person name="Gundlach H."/>
            <person name="Haberer G."/>
            <person name="Hellsten U."/>
            <person name="Mitros T."/>
            <person name="Poliakov A."/>
            <person name="Schmutz J."/>
            <person name="Spannagl M."/>
            <person name="Tang H."/>
            <person name="Wang X."/>
            <person name="Wicker T."/>
            <person name="Bharti A.K."/>
            <person name="Chapman J."/>
            <person name="Feltus F.A."/>
            <person name="Gowik U."/>
            <person name="Grigoriev I.V."/>
            <person name="Lyons E."/>
            <person name="Maher C.A."/>
            <person name="Martis M."/>
            <person name="Narechania A."/>
            <person name="Otillar R.P."/>
            <person name="Penning B.W."/>
            <person name="Salamov A.A."/>
            <person name="Wang Y."/>
            <person name="Zhang L."/>
            <person name="Carpita N.C."/>
            <person name="Freeling M."/>
            <person name="Gingle A.R."/>
            <person name="Hash C.T."/>
            <person name="Keller B."/>
            <person name="Klein P."/>
            <person name="Kresovich S."/>
            <person name="McCann M.C."/>
            <person name="Ming R."/>
            <person name="Peterson D.G."/>
            <person name="Mehboob-ur-Rahman"/>
            <person name="Ware D."/>
            <person name="Westhoff P."/>
            <person name="Mayer K.F."/>
            <person name="Messing J."/>
            <person name="Rokhsar D.S."/>
        </authorList>
    </citation>
    <scope>NUCLEOTIDE SEQUENCE [LARGE SCALE GENOMIC DNA]</scope>
    <source>
        <strain evidence="2">cv. BTx623</strain>
    </source>
</reference>
<dbReference type="Gramene" id="KXG22599">
    <property type="protein sequence ID" value="KXG22599"/>
    <property type="gene ID" value="SORBI_3009G244100"/>
</dbReference>
<dbReference type="InParanoid" id="A0A1B6PA71"/>
<protein>
    <submittedName>
        <fullName evidence="1">Uncharacterized protein</fullName>
    </submittedName>
</protein>
<gene>
    <name evidence="1" type="ORF">SORBI_3009G244100</name>
</gene>
<keyword evidence="2" id="KW-1185">Reference proteome</keyword>
<evidence type="ECO:0000313" key="1">
    <source>
        <dbReference type="EMBL" id="KXG22599.1"/>
    </source>
</evidence>
<organism evidence="1 2">
    <name type="scientific">Sorghum bicolor</name>
    <name type="common">Sorghum</name>
    <name type="synonym">Sorghum vulgare</name>
    <dbReference type="NCBI Taxonomy" id="4558"/>
    <lineage>
        <taxon>Eukaryota</taxon>
        <taxon>Viridiplantae</taxon>
        <taxon>Streptophyta</taxon>
        <taxon>Embryophyta</taxon>
        <taxon>Tracheophyta</taxon>
        <taxon>Spermatophyta</taxon>
        <taxon>Magnoliopsida</taxon>
        <taxon>Liliopsida</taxon>
        <taxon>Poales</taxon>
        <taxon>Poaceae</taxon>
        <taxon>PACMAD clade</taxon>
        <taxon>Panicoideae</taxon>
        <taxon>Andropogonodae</taxon>
        <taxon>Andropogoneae</taxon>
        <taxon>Sorghinae</taxon>
        <taxon>Sorghum</taxon>
    </lineage>
</organism>